<keyword evidence="7" id="KW-1185">Reference proteome</keyword>
<feature type="transmembrane region" description="Helical" evidence="5">
    <location>
        <begin position="476"/>
        <end position="494"/>
    </location>
</feature>
<evidence type="ECO:0000256" key="2">
    <source>
        <dbReference type="ARBA" id="ARBA00022692"/>
    </source>
</evidence>
<dbReference type="Gene3D" id="1.20.58.340">
    <property type="entry name" value="Magnesium transport protein CorA, transmembrane region"/>
    <property type="match status" value="1"/>
</dbReference>
<feature type="transmembrane region" description="Helical" evidence="5">
    <location>
        <begin position="443"/>
        <end position="464"/>
    </location>
</feature>
<gene>
    <name evidence="6" type="ORF">K505DRAFT_376286</name>
</gene>
<name>A0A6A6X899_9PLEO</name>
<keyword evidence="2 5" id="KW-0812">Transmembrane</keyword>
<evidence type="ECO:0000313" key="7">
    <source>
        <dbReference type="Proteomes" id="UP000799757"/>
    </source>
</evidence>
<protein>
    <recommendedName>
        <fullName evidence="8">Cora-domain-containing protein</fullName>
    </recommendedName>
</protein>
<dbReference type="OrthoDB" id="3231000at2759"/>
<evidence type="ECO:0000256" key="5">
    <source>
        <dbReference type="SAM" id="Phobius"/>
    </source>
</evidence>
<evidence type="ECO:0000313" key="6">
    <source>
        <dbReference type="EMBL" id="KAF2792117.1"/>
    </source>
</evidence>
<comment type="subcellular location">
    <subcellularLocation>
        <location evidence="1">Membrane</location>
        <topology evidence="1">Multi-pass membrane protein</topology>
    </subcellularLocation>
</comment>
<evidence type="ECO:0000256" key="1">
    <source>
        <dbReference type="ARBA" id="ARBA00004141"/>
    </source>
</evidence>
<keyword evidence="3 5" id="KW-1133">Transmembrane helix</keyword>
<dbReference type="Proteomes" id="UP000799757">
    <property type="component" value="Unassembled WGS sequence"/>
</dbReference>
<dbReference type="InterPro" id="IPR045863">
    <property type="entry name" value="CorA_TM1_TM2"/>
</dbReference>
<dbReference type="GO" id="GO:0046873">
    <property type="term" value="F:metal ion transmembrane transporter activity"/>
    <property type="evidence" value="ECO:0007669"/>
    <property type="project" value="InterPro"/>
</dbReference>
<dbReference type="GO" id="GO:0016020">
    <property type="term" value="C:membrane"/>
    <property type="evidence" value="ECO:0007669"/>
    <property type="project" value="UniProtKB-SubCell"/>
</dbReference>
<accession>A0A6A6X899</accession>
<organism evidence="6 7">
    <name type="scientific">Melanomma pulvis-pyrius CBS 109.77</name>
    <dbReference type="NCBI Taxonomy" id="1314802"/>
    <lineage>
        <taxon>Eukaryota</taxon>
        <taxon>Fungi</taxon>
        <taxon>Dikarya</taxon>
        <taxon>Ascomycota</taxon>
        <taxon>Pezizomycotina</taxon>
        <taxon>Dothideomycetes</taxon>
        <taxon>Pleosporomycetidae</taxon>
        <taxon>Pleosporales</taxon>
        <taxon>Melanommataceae</taxon>
        <taxon>Melanomma</taxon>
    </lineage>
</organism>
<dbReference type="SUPFAM" id="SSF144083">
    <property type="entry name" value="Magnesium transport protein CorA, transmembrane region"/>
    <property type="match status" value="1"/>
</dbReference>
<dbReference type="AlphaFoldDB" id="A0A6A6X899"/>
<evidence type="ECO:0000256" key="4">
    <source>
        <dbReference type="ARBA" id="ARBA00023136"/>
    </source>
</evidence>
<proteinExistence type="predicted"/>
<evidence type="ECO:0000256" key="3">
    <source>
        <dbReference type="ARBA" id="ARBA00022989"/>
    </source>
</evidence>
<dbReference type="InterPro" id="IPR002523">
    <property type="entry name" value="MgTranspt_CorA/ZnTranspt_ZntB"/>
</dbReference>
<dbReference type="EMBL" id="MU001985">
    <property type="protein sequence ID" value="KAF2792117.1"/>
    <property type="molecule type" value="Genomic_DNA"/>
</dbReference>
<sequence>MSTFRELHTSSSRAHDELGKSYELPPSYTDYVKALCLRNPCLLNLFGFLSYPRGRQNACHVAALDFRENIDHPITRLIADIDYLPDELHDTPAPAKCKEDKLYHDHPLQGRILIIEDLTKDVVELLGSTLEIDPLFFAMHLHTIHRTGMRQQTPDEAILPSRLLDQNYMNFSYHRPITCDALAPFGGRLMRDTAIDRKLVFLRSTTIGLAQHCASVIKFELNNGFWIALILADPPIGDTYFVDGQKDKEPHKIHLDSKPFLGAYEDFMKPPKFSSDWTHLDDRSRGGMFHDVVQYWERSIPACFDAQNPTIESLAYYPLRIVAAEWVKYVAVMQYCIKQYEYQGDRLPDLDKFNMDLRELQGWRRRSMNSQQKINSIIRQLKAREKNSPPSGGLSLRYLIEDFELISSNIENAGRRLENMLPVVMSLVQVIDARQSLAETANISRLTVLALIFVPLSFVSSLFSMNSENMPGSPHFWVYFAVAVPVTLLVVLVARPPAWIERKLRAWTRGSKTRREQVSQPTFKEVYKEKGIA</sequence>
<evidence type="ECO:0008006" key="8">
    <source>
        <dbReference type="Google" id="ProtNLM"/>
    </source>
</evidence>
<dbReference type="Pfam" id="PF01544">
    <property type="entry name" value="CorA"/>
    <property type="match status" value="1"/>
</dbReference>
<reference evidence="6" key="1">
    <citation type="journal article" date="2020" name="Stud. Mycol.">
        <title>101 Dothideomycetes genomes: a test case for predicting lifestyles and emergence of pathogens.</title>
        <authorList>
            <person name="Haridas S."/>
            <person name="Albert R."/>
            <person name="Binder M."/>
            <person name="Bloem J."/>
            <person name="Labutti K."/>
            <person name="Salamov A."/>
            <person name="Andreopoulos B."/>
            <person name="Baker S."/>
            <person name="Barry K."/>
            <person name="Bills G."/>
            <person name="Bluhm B."/>
            <person name="Cannon C."/>
            <person name="Castanera R."/>
            <person name="Culley D."/>
            <person name="Daum C."/>
            <person name="Ezra D."/>
            <person name="Gonzalez J."/>
            <person name="Henrissat B."/>
            <person name="Kuo A."/>
            <person name="Liang C."/>
            <person name="Lipzen A."/>
            <person name="Lutzoni F."/>
            <person name="Magnuson J."/>
            <person name="Mondo S."/>
            <person name="Nolan M."/>
            <person name="Ohm R."/>
            <person name="Pangilinan J."/>
            <person name="Park H.-J."/>
            <person name="Ramirez L."/>
            <person name="Alfaro M."/>
            <person name="Sun H."/>
            <person name="Tritt A."/>
            <person name="Yoshinaga Y."/>
            <person name="Zwiers L.-H."/>
            <person name="Turgeon B."/>
            <person name="Goodwin S."/>
            <person name="Spatafora J."/>
            <person name="Crous P."/>
            <person name="Grigoriev I."/>
        </authorList>
    </citation>
    <scope>NUCLEOTIDE SEQUENCE</scope>
    <source>
        <strain evidence="6">CBS 109.77</strain>
    </source>
</reference>
<keyword evidence="4 5" id="KW-0472">Membrane</keyword>